<dbReference type="CDD" id="cd02440">
    <property type="entry name" value="AdoMet_MTases"/>
    <property type="match status" value="1"/>
</dbReference>
<proteinExistence type="predicted"/>
<dbReference type="OrthoDB" id="2013972at2759"/>
<dbReference type="Proteomes" id="UP000007129">
    <property type="component" value="Unassembled WGS sequence"/>
</dbReference>
<evidence type="ECO:0000313" key="2">
    <source>
        <dbReference type="EMBL" id="EKG18768.1"/>
    </source>
</evidence>
<dbReference type="GO" id="GO:0032259">
    <property type="term" value="P:methylation"/>
    <property type="evidence" value="ECO:0007669"/>
    <property type="project" value="UniProtKB-KW"/>
</dbReference>
<dbReference type="HOGENOM" id="CLU_010595_7_1_1"/>
<comment type="caution">
    <text evidence="2">The sequence shown here is derived from an EMBL/GenBank/DDBJ whole genome shotgun (WGS) entry which is preliminary data.</text>
</comment>
<name>K2RVD9_MACPH</name>
<dbReference type="eggNOG" id="ENOG502QSKG">
    <property type="taxonomic scope" value="Eukaryota"/>
</dbReference>
<dbReference type="EMBL" id="AHHD01000177">
    <property type="protein sequence ID" value="EKG18768.1"/>
    <property type="molecule type" value="Genomic_DNA"/>
</dbReference>
<evidence type="ECO:0000313" key="3">
    <source>
        <dbReference type="Proteomes" id="UP000007129"/>
    </source>
</evidence>
<evidence type="ECO:0000256" key="1">
    <source>
        <dbReference type="SAM" id="MobiDB-lite"/>
    </source>
</evidence>
<sequence length="353" mass="39844">MCNPATQEVEVDPVLESDSALGSDDMYAPPLISPSSRVLIDPSARRQSYSTSLASSVEEYKVEHGRRFHAYREGAYNFPNDDKEQDRLDMVHHMQILAKGNKLFLAPLSSPPKRILDVGTGTGIWAIEAGDAYPDAEIVGNDLSPIQPRWVPPNVRFEVDDVESDWPVRDFFDLVHVRYMAGSIADWPRLFRQAFAATKPGGWAEFSDYEMKYYSDDGSMPDDSYMKKLAELLVEGCDKIGRTVSPGPSLKGWMEQAGFTNIKQEICKLPMGAWPKDKTMKQIGAFNFVQTYEGLEAFVLAVFTRILGWTADEVQIFIAKCRADMKKKDVHMVLNFYVVYGQRPEEEDPKTEA</sequence>
<dbReference type="InterPro" id="IPR029063">
    <property type="entry name" value="SAM-dependent_MTases_sf"/>
</dbReference>
<organism evidence="2 3">
    <name type="scientific">Macrophomina phaseolina (strain MS6)</name>
    <name type="common">Charcoal rot fungus</name>
    <dbReference type="NCBI Taxonomy" id="1126212"/>
    <lineage>
        <taxon>Eukaryota</taxon>
        <taxon>Fungi</taxon>
        <taxon>Dikarya</taxon>
        <taxon>Ascomycota</taxon>
        <taxon>Pezizomycotina</taxon>
        <taxon>Dothideomycetes</taxon>
        <taxon>Dothideomycetes incertae sedis</taxon>
        <taxon>Botryosphaeriales</taxon>
        <taxon>Botryosphaeriaceae</taxon>
        <taxon>Macrophomina</taxon>
    </lineage>
</organism>
<feature type="region of interest" description="Disordered" evidence="1">
    <location>
        <begin position="1"/>
        <end position="28"/>
    </location>
</feature>
<dbReference type="STRING" id="1126212.K2RVD9"/>
<dbReference type="GO" id="GO:0008168">
    <property type="term" value="F:methyltransferase activity"/>
    <property type="evidence" value="ECO:0007669"/>
    <property type="project" value="UniProtKB-KW"/>
</dbReference>
<dbReference type="InParanoid" id="K2RVD9"/>
<dbReference type="AlphaFoldDB" id="K2RVD9"/>
<gene>
    <name evidence="2" type="ORF">MPH_03994</name>
</gene>
<protein>
    <submittedName>
        <fullName evidence="2">Methyltransferase type 11</fullName>
    </submittedName>
</protein>
<accession>K2RVD9</accession>
<dbReference type="PANTHER" id="PTHR43591">
    <property type="entry name" value="METHYLTRANSFERASE"/>
    <property type="match status" value="1"/>
</dbReference>
<dbReference type="Gene3D" id="3.40.50.150">
    <property type="entry name" value="Vaccinia Virus protein VP39"/>
    <property type="match status" value="1"/>
</dbReference>
<dbReference type="Pfam" id="PF13489">
    <property type="entry name" value="Methyltransf_23"/>
    <property type="match status" value="1"/>
</dbReference>
<keyword evidence="2" id="KW-0489">Methyltransferase</keyword>
<keyword evidence="2" id="KW-0808">Transferase</keyword>
<dbReference type="SUPFAM" id="SSF53335">
    <property type="entry name" value="S-adenosyl-L-methionine-dependent methyltransferases"/>
    <property type="match status" value="1"/>
</dbReference>
<dbReference type="VEuPathDB" id="FungiDB:MPH_03994"/>
<reference evidence="2 3" key="1">
    <citation type="journal article" date="2012" name="BMC Genomics">
        <title>Tools to kill: Genome of one of the most destructive plant pathogenic fungi Macrophomina phaseolina.</title>
        <authorList>
            <person name="Islam M.S."/>
            <person name="Haque M.S."/>
            <person name="Islam M.M."/>
            <person name="Emdad E.M."/>
            <person name="Halim A."/>
            <person name="Hossen Q.M.M."/>
            <person name="Hossain M.Z."/>
            <person name="Ahmed B."/>
            <person name="Rahim S."/>
            <person name="Rahman M.S."/>
            <person name="Alam M.M."/>
            <person name="Hou S."/>
            <person name="Wan X."/>
            <person name="Saito J.A."/>
            <person name="Alam M."/>
        </authorList>
    </citation>
    <scope>NUCLEOTIDE SEQUENCE [LARGE SCALE GENOMIC DNA]</scope>
    <source>
        <strain evidence="2 3">MS6</strain>
    </source>
</reference>
<dbReference type="PANTHER" id="PTHR43591:SF10">
    <property type="entry name" value="ABC TRANSMEMBRANE TYPE-1 DOMAIN-CONTAINING PROTEIN-RELATED"/>
    <property type="match status" value="1"/>
</dbReference>